<evidence type="ECO:0000256" key="1">
    <source>
        <dbReference type="ARBA" id="ARBA00001917"/>
    </source>
</evidence>
<comment type="caution">
    <text evidence="7">The sequence shown here is derived from an EMBL/GenBank/DDBJ whole genome shotgun (WGS) entry which is preliminary data.</text>
</comment>
<proteinExistence type="inferred from homology"/>
<dbReference type="OrthoDB" id="9802510at2"/>
<dbReference type="GO" id="GO:0016491">
    <property type="term" value="F:oxidoreductase activity"/>
    <property type="evidence" value="ECO:0007669"/>
    <property type="project" value="UniProtKB-KW"/>
</dbReference>
<dbReference type="AlphaFoldDB" id="A0A547PB91"/>
<evidence type="ECO:0000256" key="4">
    <source>
        <dbReference type="ARBA" id="ARBA00022643"/>
    </source>
</evidence>
<feature type="domain" description="Nitroreductase" evidence="6">
    <location>
        <begin position="156"/>
        <end position="209"/>
    </location>
</feature>
<accession>A0A547PB91</accession>
<dbReference type="Gene3D" id="3.40.109.10">
    <property type="entry name" value="NADH Oxidase"/>
    <property type="match status" value="1"/>
</dbReference>
<dbReference type="SUPFAM" id="SSF55469">
    <property type="entry name" value="FMN-dependent nitroreductase-like"/>
    <property type="match status" value="1"/>
</dbReference>
<keyword evidence="4" id="KW-0288">FMN</keyword>
<dbReference type="PANTHER" id="PTHR43673:SF2">
    <property type="entry name" value="NITROREDUCTASE"/>
    <property type="match status" value="1"/>
</dbReference>
<name>A0A547PB91_9SPHN</name>
<dbReference type="EMBL" id="VHJK01000001">
    <property type="protein sequence ID" value="TRD11408.1"/>
    <property type="molecule type" value="Genomic_DNA"/>
</dbReference>
<keyword evidence="5" id="KW-0560">Oxidoreductase</keyword>
<comment type="cofactor">
    <cofactor evidence="1">
        <name>FMN</name>
        <dbReference type="ChEBI" id="CHEBI:58210"/>
    </cofactor>
</comment>
<organism evidence="7 8">
    <name type="scientific">Erythrobacter insulae</name>
    <dbReference type="NCBI Taxonomy" id="2584124"/>
    <lineage>
        <taxon>Bacteria</taxon>
        <taxon>Pseudomonadati</taxon>
        <taxon>Pseudomonadota</taxon>
        <taxon>Alphaproteobacteria</taxon>
        <taxon>Sphingomonadales</taxon>
        <taxon>Erythrobacteraceae</taxon>
        <taxon>Erythrobacter/Porphyrobacter group</taxon>
        <taxon>Erythrobacter</taxon>
    </lineage>
</organism>
<dbReference type="InterPro" id="IPR000415">
    <property type="entry name" value="Nitroreductase-like"/>
</dbReference>
<dbReference type="CDD" id="cd02062">
    <property type="entry name" value="Nitro_FMN_reductase"/>
    <property type="match status" value="1"/>
</dbReference>
<dbReference type="Proteomes" id="UP000316343">
    <property type="component" value="Unassembled WGS sequence"/>
</dbReference>
<dbReference type="InterPro" id="IPR029479">
    <property type="entry name" value="Nitroreductase"/>
</dbReference>
<comment type="similarity">
    <text evidence="2">Belongs to the nitroreductase family.</text>
</comment>
<keyword evidence="8" id="KW-1185">Reference proteome</keyword>
<protein>
    <submittedName>
        <fullName evidence="7">Nitroreductase family protein</fullName>
    </submittedName>
</protein>
<evidence type="ECO:0000259" key="6">
    <source>
        <dbReference type="Pfam" id="PF00881"/>
    </source>
</evidence>
<evidence type="ECO:0000256" key="3">
    <source>
        <dbReference type="ARBA" id="ARBA00022630"/>
    </source>
</evidence>
<evidence type="ECO:0000313" key="8">
    <source>
        <dbReference type="Proteomes" id="UP000316343"/>
    </source>
</evidence>
<evidence type="ECO:0000313" key="7">
    <source>
        <dbReference type="EMBL" id="TRD11408.1"/>
    </source>
</evidence>
<evidence type="ECO:0000256" key="5">
    <source>
        <dbReference type="ARBA" id="ARBA00023002"/>
    </source>
</evidence>
<keyword evidence="3" id="KW-0285">Flavoprotein</keyword>
<reference evidence="7 8" key="1">
    <citation type="submission" date="2019-06" db="EMBL/GenBank/DDBJ databases">
        <title>Erythrobacter insulae sp. nov., isolated from a tidal flat.</title>
        <authorList>
            <person name="Yoon J.-H."/>
        </authorList>
    </citation>
    <scope>NUCLEOTIDE SEQUENCE [LARGE SCALE GENOMIC DNA]</scope>
    <source>
        <strain evidence="7 8">JBTF-M21</strain>
    </source>
</reference>
<evidence type="ECO:0000256" key="2">
    <source>
        <dbReference type="ARBA" id="ARBA00007118"/>
    </source>
</evidence>
<dbReference type="Pfam" id="PF00881">
    <property type="entry name" value="Nitroreductase"/>
    <property type="match status" value="1"/>
</dbReference>
<sequence length="319" mass="35428">MKRASIRSWPIVRRILIWKKAWLWTRYFLAQSGVFERPEETNSARARLRKDAHALEKGLSLPAIRPFFGRQKITKLIDDIDTARANEALDADREVAESVLSAYGQWHSENGHAEPFVEGLQDQFQPSAERSRLGGTITLERPDPEAGSAGFDATVLSRRTVRNFSEKRVPREEIEAAVAVAWTSPSVCNRQPWAISLAQEKADVARILRWQAGNRGFAESIDTLLVVLADTKAFVEDYEVFEPFVDAGIFSGVLVNALHARGIGSCCLNLCVSHGVAERIISELDAPRHLFPIMMIGCGYPQDDCEVAISARGPSVIVS</sequence>
<dbReference type="PANTHER" id="PTHR43673">
    <property type="entry name" value="NAD(P)H NITROREDUCTASE YDGI-RELATED"/>
    <property type="match status" value="1"/>
</dbReference>
<gene>
    <name evidence="7" type="ORF">FGU71_05760</name>
</gene>